<dbReference type="Gene3D" id="3.40.50.300">
    <property type="entry name" value="P-loop containing nucleotide triphosphate hydrolases"/>
    <property type="match status" value="1"/>
</dbReference>
<dbReference type="PANTHER" id="PTHR42698">
    <property type="entry name" value="GTPASE ERA"/>
    <property type="match status" value="1"/>
</dbReference>
<dbReference type="GO" id="GO:0043024">
    <property type="term" value="F:ribosomal small subunit binding"/>
    <property type="evidence" value="ECO:0007669"/>
    <property type="project" value="TreeGrafter"/>
</dbReference>
<evidence type="ECO:0000256" key="2">
    <source>
        <dbReference type="SAM" id="Phobius"/>
    </source>
</evidence>
<feature type="compositionally biased region" description="Low complexity" evidence="1">
    <location>
        <begin position="481"/>
        <end position="505"/>
    </location>
</feature>
<evidence type="ECO:0000259" key="3">
    <source>
        <dbReference type="Pfam" id="PF01926"/>
    </source>
</evidence>
<feature type="transmembrane region" description="Helical" evidence="2">
    <location>
        <begin position="372"/>
        <end position="395"/>
    </location>
</feature>
<dbReference type="InterPro" id="IPR027417">
    <property type="entry name" value="P-loop_NTPase"/>
</dbReference>
<feature type="region of interest" description="Disordered" evidence="1">
    <location>
        <begin position="481"/>
        <end position="523"/>
    </location>
</feature>
<organism evidence="4 5">
    <name type="scientific">Cellulomonas aerilata</name>
    <dbReference type="NCBI Taxonomy" id="515326"/>
    <lineage>
        <taxon>Bacteria</taxon>
        <taxon>Bacillati</taxon>
        <taxon>Actinomycetota</taxon>
        <taxon>Actinomycetes</taxon>
        <taxon>Micrococcales</taxon>
        <taxon>Cellulomonadaceae</taxon>
        <taxon>Cellulomonas</taxon>
    </lineage>
</organism>
<protein>
    <recommendedName>
        <fullName evidence="3">G domain-containing protein</fullName>
    </recommendedName>
</protein>
<proteinExistence type="predicted"/>
<dbReference type="EMBL" id="BJYY01000013">
    <property type="protein sequence ID" value="GEO34040.1"/>
    <property type="molecule type" value="Genomic_DNA"/>
</dbReference>
<reference evidence="4 5" key="1">
    <citation type="submission" date="2019-07" db="EMBL/GenBank/DDBJ databases">
        <title>Whole genome shotgun sequence of Cellulomonas aerilata NBRC 106308.</title>
        <authorList>
            <person name="Hosoyama A."/>
            <person name="Uohara A."/>
            <person name="Ohji S."/>
            <person name="Ichikawa N."/>
        </authorList>
    </citation>
    <scope>NUCLEOTIDE SEQUENCE [LARGE SCALE GENOMIC DNA]</scope>
    <source>
        <strain evidence="4 5">NBRC 106308</strain>
    </source>
</reference>
<dbReference type="Proteomes" id="UP000321181">
    <property type="component" value="Unassembled WGS sequence"/>
</dbReference>
<dbReference type="GO" id="GO:0005829">
    <property type="term" value="C:cytosol"/>
    <property type="evidence" value="ECO:0007669"/>
    <property type="project" value="TreeGrafter"/>
</dbReference>
<dbReference type="GO" id="GO:0019843">
    <property type="term" value="F:rRNA binding"/>
    <property type="evidence" value="ECO:0007669"/>
    <property type="project" value="TreeGrafter"/>
</dbReference>
<gene>
    <name evidence="4" type="ORF">CAE01nite_17650</name>
</gene>
<keyword evidence="2" id="KW-1133">Transmembrane helix</keyword>
<feature type="domain" description="G" evidence="3">
    <location>
        <begin position="47"/>
        <end position="161"/>
    </location>
</feature>
<dbReference type="AlphaFoldDB" id="A0A512DCV6"/>
<dbReference type="SUPFAM" id="SSF52540">
    <property type="entry name" value="P-loop containing nucleoside triphosphate hydrolases"/>
    <property type="match status" value="1"/>
</dbReference>
<keyword evidence="5" id="KW-1185">Reference proteome</keyword>
<keyword evidence="2" id="KW-0472">Membrane</keyword>
<dbReference type="Pfam" id="PF01926">
    <property type="entry name" value="MMR_HSR1"/>
    <property type="match status" value="1"/>
</dbReference>
<dbReference type="RefSeq" id="WP_246131099.1">
    <property type="nucleotide sequence ID" value="NZ_BAAARM010000003.1"/>
</dbReference>
<dbReference type="InterPro" id="IPR005662">
    <property type="entry name" value="GTPase_Era-like"/>
</dbReference>
<sequence>MSGRVETLERALEVGGDRLDPRVRRQVAAAAAGVRERLALGIDHTIVALVGGTGSGKSSLFNAVSGLPFSDVGVKRPTTSEVTACVWGGTGTALLDWLGVAPDHRIERETALDGEAQADLRGLVLLDLPDYDSVESAHRDVVDRLLPMVDLLVWVVDPQKYADDALHSGYLRDLVGHEAAMTVVLNQVDTVPDGVRERLVHDVERLLAEDGLVGVRVRPTSVRTGFGVGDVRAALAAVVAGPSTAAVRAGAEVEAAARLLTAQVAPAEPEAADLPTERVVDALAEAAGLPAIASGVEASVRGGRGPVPSFGAVQPDTVDLARHRWLTDVTAGLPAPWQRAVADRVAPAETLRQDVDRALHAVAVAARRSRSALVAGVAAVVAGLAALVVAALVVGASVTDAGGLDRAAGRWATPLLAGVLALVAVLLALVAAALRRRAGRRRAAAVLGEGRSALDDVVAARLVAPTLAVLGEHREVRTLAAAAAAAPGSPAAPASPVRPASAGSPTSAARPTPGADGERPSTA</sequence>
<dbReference type="GO" id="GO:0005525">
    <property type="term" value="F:GTP binding"/>
    <property type="evidence" value="ECO:0007669"/>
    <property type="project" value="InterPro"/>
</dbReference>
<dbReference type="InterPro" id="IPR006073">
    <property type="entry name" value="GTP-bd"/>
</dbReference>
<evidence type="ECO:0000313" key="5">
    <source>
        <dbReference type="Proteomes" id="UP000321181"/>
    </source>
</evidence>
<comment type="caution">
    <text evidence="4">The sequence shown here is derived from an EMBL/GenBank/DDBJ whole genome shotgun (WGS) entry which is preliminary data.</text>
</comment>
<feature type="transmembrane region" description="Helical" evidence="2">
    <location>
        <begin position="415"/>
        <end position="434"/>
    </location>
</feature>
<dbReference type="PANTHER" id="PTHR42698:SF1">
    <property type="entry name" value="GTPASE ERA, MITOCHONDRIAL"/>
    <property type="match status" value="1"/>
</dbReference>
<evidence type="ECO:0000256" key="1">
    <source>
        <dbReference type="SAM" id="MobiDB-lite"/>
    </source>
</evidence>
<keyword evidence="2" id="KW-0812">Transmembrane</keyword>
<evidence type="ECO:0000313" key="4">
    <source>
        <dbReference type="EMBL" id="GEO34040.1"/>
    </source>
</evidence>
<name>A0A512DCV6_9CELL</name>
<dbReference type="GO" id="GO:0000028">
    <property type="term" value="P:ribosomal small subunit assembly"/>
    <property type="evidence" value="ECO:0007669"/>
    <property type="project" value="TreeGrafter"/>
</dbReference>
<accession>A0A512DCV6</accession>